<proteinExistence type="predicted"/>
<organism evidence="2 3">
    <name type="scientific">Daphnia pulex</name>
    <name type="common">Water flea</name>
    <dbReference type="NCBI Taxonomy" id="6669"/>
    <lineage>
        <taxon>Eukaryota</taxon>
        <taxon>Metazoa</taxon>
        <taxon>Ecdysozoa</taxon>
        <taxon>Arthropoda</taxon>
        <taxon>Crustacea</taxon>
        <taxon>Branchiopoda</taxon>
        <taxon>Diplostraca</taxon>
        <taxon>Cladocera</taxon>
        <taxon>Anomopoda</taxon>
        <taxon>Daphniidae</taxon>
        <taxon>Daphnia</taxon>
    </lineage>
</organism>
<dbReference type="Proteomes" id="UP000000305">
    <property type="component" value="Unassembled WGS sequence"/>
</dbReference>
<dbReference type="InParanoid" id="E9GPN3"/>
<dbReference type="PhylomeDB" id="E9GPN3"/>
<dbReference type="InterPro" id="IPR052579">
    <property type="entry name" value="Zinc_finger_SWIM"/>
</dbReference>
<name>E9GPN3_DAPPU</name>
<dbReference type="Pfam" id="PF21599">
    <property type="entry name" value="ZSWIM3_N"/>
    <property type="match status" value="1"/>
</dbReference>
<protein>
    <recommendedName>
        <fullName evidence="1">ZSWIM3 N-terminal domain-containing protein</fullName>
    </recommendedName>
</protein>
<evidence type="ECO:0000259" key="1">
    <source>
        <dbReference type="Pfam" id="PF21599"/>
    </source>
</evidence>
<dbReference type="AlphaFoldDB" id="E9GPN3"/>
<gene>
    <name evidence="2" type="ORF">DAPPUDRAFT_105152</name>
</gene>
<dbReference type="InterPro" id="IPR048325">
    <property type="entry name" value="ZSWIM3_N"/>
</dbReference>
<feature type="domain" description="ZSWIM3 N-terminal" evidence="1">
    <location>
        <begin position="9"/>
        <end position="117"/>
    </location>
</feature>
<reference evidence="2 3" key="1">
    <citation type="journal article" date="2011" name="Science">
        <title>The ecoresponsive genome of Daphnia pulex.</title>
        <authorList>
            <person name="Colbourne J.K."/>
            <person name="Pfrender M.E."/>
            <person name="Gilbert D."/>
            <person name="Thomas W.K."/>
            <person name="Tucker A."/>
            <person name="Oakley T.H."/>
            <person name="Tokishita S."/>
            <person name="Aerts A."/>
            <person name="Arnold G.J."/>
            <person name="Basu M.K."/>
            <person name="Bauer D.J."/>
            <person name="Caceres C.E."/>
            <person name="Carmel L."/>
            <person name="Casola C."/>
            <person name="Choi J.H."/>
            <person name="Detter J.C."/>
            <person name="Dong Q."/>
            <person name="Dusheyko S."/>
            <person name="Eads B.D."/>
            <person name="Frohlich T."/>
            <person name="Geiler-Samerotte K.A."/>
            <person name="Gerlach D."/>
            <person name="Hatcher P."/>
            <person name="Jogdeo S."/>
            <person name="Krijgsveld J."/>
            <person name="Kriventseva E.V."/>
            <person name="Kultz D."/>
            <person name="Laforsch C."/>
            <person name="Lindquist E."/>
            <person name="Lopez J."/>
            <person name="Manak J.R."/>
            <person name="Muller J."/>
            <person name="Pangilinan J."/>
            <person name="Patwardhan R.P."/>
            <person name="Pitluck S."/>
            <person name="Pritham E.J."/>
            <person name="Rechtsteiner A."/>
            <person name="Rho M."/>
            <person name="Rogozin I.B."/>
            <person name="Sakarya O."/>
            <person name="Salamov A."/>
            <person name="Schaack S."/>
            <person name="Shapiro H."/>
            <person name="Shiga Y."/>
            <person name="Skalitzky C."/>
            <person name="Smith Z."/>
            <person name="Souvorov A."/>
            <person name="Sung W."/>
            <person name="Tang Z."/>
            <person name="Tsuchiya D."/>
            <person name="Tu H."/>
            <person name="Vos H."/>
            <person name="Wang M."/>
            <person name="Wolf Y.I."/>
            <person name="Yamagata H."/>
            <person name="Yamada T."/>
            <person name="Ye Y."/>
            <person name="Shaw J.R."/>
            <person name="Andrews J."/>
            <person name="Crease T.J."/>
            <person name="Tang H."/>
            <person name="Lucas S.M."/>
            <person name="Robertson H.M."/>
            <person name="Bork P."/>
            <person name="Koonin E.V."/>
            <person name="Zdobnov E.M."/>
            <person name="Grigoriev I.V."/>
            <person name="Lynch M."/>
            <person name="Boore J.L."/>
        </authorList>
    </citation>
    <scope>NUCLEOTIDE SEQUENCE [LARGE SCALE GENOMIC DNA]</scope>
</reference>
<dbReference type="EMBL" id="GL732557">
    <property type="protein sequence ID" value="EFX78411.1"/>
    <property type="molecule type" value="Genomic_DNA"/>
</dbReference>
<dbReference type="PANTHER" id="PTHR31569">
    <property type="entry name" value="SWIM-TYPE DOMAIN-CONTAINING PROTEIN"/>
    <property type="match status" value="1"/>
</dbReference>
<sequence length="240" mass="27741">MSLLKSLALNQTFDSNSEIVEFIKQLETENVYLRRGHCESISSYNNDRRNQIVLDEKFKFKRIQYMCLHFGNHKSRSVKGARLNQNVMPNNCPVQIRFVLNPVSEKFEIKVLELEHKDHPVSAEHVKTYARKRHMNDEALSFANGALSAGAQPTKIRKILQDKFGSNLISKDLINMKQKLIGNLEDDWSNSVSFLDSLQQDPNNVVKVLHDPEGEVTAIFVQLEKQRKLYKMYGKVVVFF</sequence>
<dbReference type="KEGG" id="dpx:DAPPUDRAFT_105152"/>
<evidence type="ECO:0000313" key="3">
    <source>
        <dbReference type="Proteomes" id="UP000000305"/>
    </source>
</evidence>
<accession>E9GPN3</accession>
<dbReference type="OrthoDB" id="6372042at2759"/>
<evidence type="ECO:0000313" key="2">
    <source>
        <dbReference type="EMBL" id="EFX78411.1"/>
    </source>
</evidence>
<dbReference type="PANTHER" id="PTHR31569:SF4">
    <property type="entry name" value="SWIM-TYPE DOMAIN-CONTAINING PROTEIN"/>
    <property type="match status" value="1"/>
</dbReference>
<keyword evidence="3" id="KW-1185">Reference proteome</keyword>
<dbReference type="HOGENOM" id="CLU_1157440_0_0_1"/>